<dbReference type="Proteomes" id="UP000789860">
    <property type="component" value="Unassembled WGS sequence"/>
</dbReference>
<keyword evidence="2" id="KW-1185">Reference proteome</keyword>
<evidence type="ECO:0000313" key="2">
    <source>
        <dbReference type="Proteomes" id="UP000789860"/>
    </source>
</evidence>
<feature type="non-terminal residue" evidence="1">
    <location>
        <position position="40"/>
    </location>
</feature>
<proteinExistence type="predicted"/>
<comment type="caution">
    <text evidence="1">The sequence shown here is derived from an EMBL/GenBank/DDBJ whole genome shotgun (WGS) entry which is preliminary data.</text>
</comment>
<protein>
    <submittedName>
        <fullName evidence="1">10505_t:CDS:1</fullName>
    </submittedName>
</protein>
<feature type="non-terminal residue" evidence="1">
    <location>
        <position position="1"/>
    </location>
</feature>
<name>A0ACA9NY17_9GLOM</name>
<evidence type="ECO:0000313" key="1">
    <source>
        <dbReference type="EMBL" id="CAG8682108.1"/>
    </source>
</evidence>
<gene>
    <name evidence="1" type="ORF">SCALOS_LOCUS9777</name>
</gene>
<accession>A0ACA9NY17</accession>
<dbReference type="EMBL" id="CAJVPM010032242">
    <property type="protein sequence ID" value="CAG8682108.1"/>
    <property type="molecule type" value="Genomic_DNA"/>
</dbReference>
<sequence length="40" mass="4751">LTEEDSDRGNIFNKFEYKNELLEKIEKYYTSLITTTSTTD</sequence>
<reference evidence="1" key="1">
    <citation type="submission" date="2021-06" db="EMBL/GenBank/DDBJ databases">
        <authorList>
            <person name="Kallberg Y."/>
            <person name="Tangrot J."/>
            <person name="Rosling A."/>
        </authorList>
    </citation>
    <scope>NUCLEOTIDE SEQUENCE</scope>
    <source>
        <strain evidence="1">AU212A</strain>
    </source>
</reference>
<organism evidence="1 2">
    <name type="scientific">Scutellospora calospora</name>
    <dbReference type="NCBI Taxonomy" id="85575"/>
    <lineage>
        <taxon>Eukaryota</taxon>
        <taxon>Fungi</taxon>
        <taxon>Fungi incertae sedis</taxon>
        <taxon>Mucoromycota</taxon>
        <taxon>Glomeromycotina</taxon>
        <taxon>Glomeromycetes</taxon>
        <taxon>Diversisporales</taxon>
        <taxon>Gigasporaceae</taxon>
        <taxon>Scutellospora</taxon>
    </lineage>
</organism>